<dbReference type="Proteomes" id="UP000007150">
    <property type="component" value="Chromosome 2"/>
</dbReference>
<dbReference type="RefSeq" id="WP_013848984.1">
    <property type="nucleotide sequence ID" value="NC_015594.1"/>
</dbReference>
<dbReference type="AlphaFoldDB" id="F6F2U2"/>
<organism evidence="1 2">
    <name type="scientific">Sphingobium chlorophenolicum L-1</name>
    <dbReference type="NCBI Taxonomy" id="690566"/>
    <lineage>
        <taxon>Bacteria</taxon>
        <taxon>Pseudomonadati</taxon>
        <taxon>Pseudomonadota</taxon>
        <taxon>Alphaproteobacteria</taxon>
        <taxon>Sphingomonadales</taxon>
        <taxon>Sphingomonadaceae</taxon>
        <taxon>Sphingobium</taxon>
    </lineage>
</organism>
<reference evidence="1 2" key="1">
    <citation type="submission" date="2011-05" db="EMBL/GenBank/DDBJ databases">
        <title>Complete sequence of chromosome 2 of Sphingobium chlorophenolicum L-1.</title>
        <authorList>
            <consortium name="US DOE Joint Genome Institute"/>
            <person name="Lucas S."/>
            <person name="Han J."/>
            <person name="Lapidus A."/>
            <person name="Cheng J.-F."/>
            <person name="Goodwin L."/>
            <person name="Pitluck S."/>
            <person name="Peters L."/>
            <person name="Daligault H."/>
            <person name="Han C."/>
            <person name="Tapia R."/>
            <person name="Land M."/>
            <person name="Hauser L."/>
            <person name="Kyrpides N."/>
            <person name="Ivanova N."/>
            <person name="Pagani I."/>
            <person name="Turner P."/>
            <person name="Copley S."/>
            <person name="Woyke T."/>
        </authorList>
    </citation>
    <scope>NUCLEOTIDE SEQUENCE [LARGE SCALE GENOMIC DNA]</scope>
    <source>
        <strain evidence="1 2">L-1</strain>
    </source>
</reference>
<dbReference type="KEGG" id="sch:Sphch_3139"/>
<accession>F6F2U2</accession>
<gene>
    <name evidence="1" type="ORF">Sphch_3139</name>
</gene>
<proteinExistence type="predicted"/>
<name>F6F2U2_SPHCR</name>
<keyword evidence="2" id="KW-1185">Reference proteome</keyword>
<dbReference type="EMBL" id="CP002799">
    <property type="protein sequence ID" value="AEG50754.1"/>
    <property type="molecule type" value="Genomic_DNA"/>
</dbReference>
<dbReference type="HOGENOM" id="CLU_2221513_0_0_5"/>
<sequence length="106" mass="11561">MSVQAAEKSSSIRLKTEQAFEAALAVGDAEQDCAHSIGKVRALALVRYCRWVSSATRPPCNTVNECALIVRHIRGMCGSPKAQTLAQACERYGESDWQAVNRMPAH</sequence>
<evidence type="ECO:0000313" key="2">
    <source>
        <dbReference type="Proteomes" id="UP000007150"/>
    </source>
</evidence>
<protein>
    <submittedName>
        <fullName evidence="1">Uncharacterized protein</fullName>
    </submittedName>
</protein>
<evidence type="ECO:0000313" key="1">
    <source>
        <dbReference type="EMBL" id="AEG50754.1"/>
    </source>
</evidence>